<dbReference type="Gramene" id="OMERI04G14820.1">
    <property type="protein sequence ID" value="OMERI04G14820.1"/>
    <property type="gene ID" value="OMERI04G14820"/>
</dbReference>
<sequence>MDEENASSTNSIKLELRIYMHCKACERSVRRAIEKIDGVEKVEVERGENKVTVTGGGDFEPEKVVRRIKKKTGKKVEILALEEEDDDHEEDGGGGADAQAHHEFQRHGYYVPYYRHHHLVPVPCAYVPSCYDHLVPVPPPDNGGGGTADVAHEFQRRGGGMGHYGYYAPCYYDGGGGGGDVAHEIQRPARSEWDLHGFDDENTQACRGDFHTTSYRTVFSRPSIKLELRIYMHCKACERSVRRAIEKIDGVEKVEVERGENKVTVTGGGDFEPEKVVRRIKKKTGKKVEILALEEEDDDHEEDGGGGADAQAHHEFQRHGYYVPYYRHHHLVPVPCAYVPSCYDHLVPVPPPDNGGGGTADVAHEFQRRGGGMGHYGYYAPCYYDGGGGGGDVAHEIQRPARSEWDLHGFDDENTQACRVM</sequence>
<dbReference type="PANTHER" id="PTHR22814">
    <property type="entry name" value="COPPER TRANSPORT PROTEIN ATOX1-RELATED"/>
    <property type="match status" value="1"/>
</dbReference>
<proteinExistence type="predicted"/>
<dbReference type="Proteomes" id="UP000008021">
    <property type="component" value="Chromosome 4"/>
</dbReference>
<dbReference type="GO" id="GO:0046872">
    <property type="term" value="F:metal ion binding"/>
    <property type="evidence" value="ECO:0007669"/>
    <property type="project" value="UniProtKB-KW"/>
</dbReference>
<organism evidence="3">
    <name type="scientific">Oryza meridionalis</name>
    <dbReference type="NCBI Taxonomy" id="40149"/>
    <lineage>
        <taxon>Eukaryota</taxon>
        <taxon>Viridiplantae</taxon>
        <taxon>Streptophyta</taxon>
        <taxon>Embryophyta</taxon>
        <taxon>Tracheophyta</taxon>
        <taxon>Spermatophyta</taxon>
        <taxon>Magnoliopsida</taxon>
        <taxon>Liliopsida</taxon>
        <taxon>Poales</taxon>
        <taxon>Poaceae</taxon>
        <taxon>BOP clade</taxon>
        <taxon>Oryzoideae</taxon>
        <taxon>Oryzeae</taxon>
        <taxon>Oryzinae</taxon>
        <taxon>Oryza</taxon>
    </lineage>
</organism>
<dbReference type="AlphaFoldDB" id="A0A0E0DFR8"/>
<accession>A0A0E0DFR8</accession>
<dbReference type="Pfam" id="PF00403">
    <property type="entry name" value="HMA"/>
    <property type="match status" value="2"/>
</dbReference>
<dbReference type="PROSITE" id="PS50846">
    <property type="entry name" value="HMA_2"/>
    <property type="match status" value="2"/>
</dbReference>
<keyword evidence="4" id="KW-1185">Reference proteome</keyword>
<keyword evidence="1" id="KW-0479">Metal-binding</keyword>
<dbReference type="SUPFAM" id="SSF55008">
    <property type="entry name" value="HMA, heavy metal-associated domain"/>
    <property type="match status" value="2"/>
</dbReference>
<evidence type="ECO:0000313" key="4">
    <source>
        <dbReference type="Proteomes" id="UP000008021"/>
    </source>
</evidence>
<evidence type="ECO:0000256" key="1">
    <source>
        <dbReference type="ARBA" id="ARBA00022723"/>
    </source>
</evidence>
<dbReference type="InterPro" id="IPR006121">
    <property type="entry name" value="HMA_dom"/>
</dbReference>
<dbReference type="CDD" id="cd00371">
    <property type="entry name" value="HMA"/>
    <property type="match status" value="2"/>
</dbReference>
<reference evidence="3" key="2">
    <citation type="submission" date="2018-05" db="EMBL/GenBank/DDBJ databases">
        <title>OmerRS3 (Oryza meridionalis Reference Sequence Version 3).</title>
        <authorList>
            <person name="Zhang J."/>
            <person name="Kudrna D."/>
            <person name="Lee S."/>
            <person name="Talag J."/>
            <person name="Welchert J."/>
            <person name="Wing R.A."/>
        </authorList>
    </citation>
    <scope>NUCLEOTIDE SEQUENCE [LARGE SCALE GENOMIC DNA]</scope>
    <source>
        <strain evidence="3">cv. OR44</strain>
    </source>
</reference>
<evidence type="ECO:0000259" key="2">
    <source>
        <dbReference type="PROSITE" id="PS50846"/>
    </source>
</evidence>
<reference evidence="3" key="1">
    <citation type="submission" date="2015-04" db="UniProtKB">
        <authorList>
            <consortium name="EnsemblPlants"/>
        </authorList>
    </citation>
    <scope>IDENTIFICATION</scope>
</reference>
<dbReference type="Gene3D" id="3.30.70.100">
    <property type="match status" value="2"/>
</dbReference>
<dbReference type="EnsemblPlants" id="OMERI04G14820.1">
    <property type="protein sequence ID" value="OMERI04G14820.1"/>
    <property type="gene ID" value="OMERI04G14820"/>
</dbReference>
<dbReference type="InterPro" id="IPR036163">
    <property type="entry name" value="HMA_dom_sf"/>
</dbReference>
<protein>
    <recommendedName>
        <fullName evidence="2">HMA domain-containing protein</fullName>
    </recommendedName>
</protein>
<dbReference type="PANTHER" id="PTHR22814:SF311">
    <property type="entry name" value="OS04G0502000 PROTEIN"/>
    <property type="match status" value="1"/>
</dbReference>
<name>A0A0E0DFR8_9ORYZ</name>
<feature type="domain" description="HMA" evidence="2">
    <location>
        <begin position="223"/>
        <end position="289"/>
    </location>
</feature>
<feature type="domain" description="HMA" evidence="2">
    <location>
        <begin position="11"/>
        <end position="77"/>
    </location>
</feature>
<dbReference type="STRING" id="40149.A0A0E0DFR8"/>
<dbReference type="HOGENOM" id="CLU_652799_0_0_1"/>
<dbReference type="eggNOG" id="KOG1603">
    <property type="taxonomic scope" value="Eukaryota"/>
</dbReference>
<evidence type="ECO:0000313" key="3">
    <source>
        <dbReference type="EnsemblPlants" id="OMERI04G14820.1"/>
    </source>
</evidence>